<evidence type="ECO:0000256" key="4">
    <source>
        <dbReference type="ARBA" id="ARBA00030762"/>
    </source>
</evidence>
<evidence type="ECO:0000256" key="2">
    <source>
        <dbReference type="ARBA" id="ARBA00022833"/>
    </source>
</evidence>
<dbReference type="InterPro" id="IPR049071">
    <property type="entry name" value="MPI_cupin_dom"/>
</dbReference>
<accession>A0ABV9KA14</accession>
<sequence length="341" mass="38184">MINISYPLMFTPYFKEVIWGGTNLLKLKNVSSEARWKDCDMKIGETWEISGLHSHTSKIANGPLRGLSLNDAVSLMGVDLLGTKGMRHNCGEFPLLVKFIDSNDQLSIQVHPNDKLASELHGPMAKGKTEMWYIIDAEPGAYIYCGLKHKIDEANYREAIANSTIEQLLVKHEVKSGDVFFIPAGRIHSIGAGCLLAEIQQSSDYTYRIYDFNRKDKDGKPRDLHTDYAARAIVYDDVVALGRCFDDSLKACDDVTKPLVRSDFFNTDLISLSNETYNLKFQQLETFKIFQCVQGQGTMLDDSGYRIVLSKGTTLLLPASVEKVTLTANTDSFKVINAYLP</sequence>
<dbReference type="GO" id="GO:0016853">
    <property type="term" value="F:isomerase activity"/>
    <property type="evidence" value="ECO:0007669"/>
    <property type="project" value="UniProtKB-KW"/>
</dbReference>
<evidence type="ECO:0000256" key="1">
    <source>
        <dbReference type="ARBA" id="ARBA00022723"/>
    </source>
</evidence>
<gene>
    <name evidence="7" type="ORF">ACFO3G_09640</name>
</gene>
<dbReference type="PANTHER" id="PTHR42742">
    <property type="entry name" value="TRANSCRIPTIONAL REPRESSOR MPRA"/>
    <property type="match status" value="1"/>
</dbReference>
<evidence type="ECO:0000313" key="8">
    <source>
        <dbReference type="Proteomes" id="UP001596020"/>
    </source>
</evidence>
<feature type="domain" description="Phosphomannose isomerase type I catalytic" evidence="5">
    <location>
        <begin position="11"/>
        <end position="122"/>
    </location>
</feature>
<keyword evidence="2" id="KW-0862">Zinc</keyword>
<dbReference type="Pfam" id="PF20511">
    <property type="entry name" value="PMI_typeI_cat"/>
    <property type="match status" value="1"/>
</dbReference>
<keyword evidence="7" id="KW-0689">Ribosomal protein</keyword>
<proteinExistence type="predicted"/>
<dbReference type="InterPro" id="IPR014710">
    <property type="entry name" value="RmlC-like_jellyroll"/>
</dbReference>
<evidence type="ECO:0000256" key="3">
    <source>
        <dbReference type="ARBA" id="ARBA00029741"/>
    </source>
</evidence>
<evidence type="ECO:0000259" key="5">
    <source>
        <dbReference type="Pfam" id="PF20511"/>
    </source>
</evidence>
<dbReference type="PIRSF" id="PIRSF036894">
    <property type="entry name" value="PMI_Firm_short"/>
    <property type="match status" value="1"/>
</dbReference>
<dbReference type="RefSeq" id="WP_380080330.1">
    <property type="nucleotide sequence ID" value="NZ_JBHSGO010000217.1"/>
</dbReference>
<dbReference type="InterPro" id="IPR014628">
    <property type="entry name" value="Man6P_isomerase_Firm_short"/>
</dbReference>
<comment type="caution">
    <text evidence="7">The sequence shown here is derived from an EMBL/GenBank/DDBJ whole genome shotgun (WGS) entry which is preliminary data.</text>
</comment>
<keyword evidence="7" id="KW-0413">Isomerase</keyword>
<dbReference type="SUPFAM" id="SSF51182">
    <property type="entry name" value="RmlC-like cupins"/>
    <property type="match status" value="1"/>
</dbReference>
<dbReference type="InterPro" id="IPR046457">
    <property type="entry name" value="PMI_typeI_cat"/>
</dbReference>
<dbReference type="Pfam" id="PF21621">
    <property type="entry name" value="MPI_cupin_dom"/>
    <property type="match status" value="1"/>
</dbReference>
<keyword evidence="1" id="KW-0479">Metal-binding</keyword>
<dbReference type="Proteomes" id="UP001596020">
    <property type="component" value="Unassembled WGS sequence"/>
</dbReference>
<reference evidence="8" key="1">
    <citation type="journal article" date="2019" name="Int. J. Syst. Evol. Microbiol.">
        <title>The Global Catalogue of Microorganisms (GCM) 10K type strain sequencing project: providing services to taxonomists for standard genome sequencing and annotation.</title>
        <authorList>
            <consortium name="The Broad Institute Genomics Platform"/>
            <consortium name="The Broad Institute Genome Sequencing Center for Infectious Disease"/>
            <person name="Wu L."/>
            <person name="Ma J."/>
        </authorList>
    </citation>
    <scope>NUCLEOTIDE SEQUENCE [LARGE SCALE GENOMIC DNA]</scope>
    <source>
        <strain evidence="8">CGMCC 4.7357</strain>
    </source>
</reference>
<name>A0ABV9KA14_9PORP</name>
<dbReference type="InterPro" id="IPR051804">
    <property type="entry name" value="Carb_Metab_Reg_Kinase/Isom"/>
</dbReference>
<dbReference type="GO" id="GO:0005840">
    <property type="term" value="C:ribosome"/>
    <property type="evidence" value="ECO:0007669"/>
    <property type="project" value="UniProtKB-KW"/>
</dbReference>
<dbReference type="InterPro" id="IPR011051">
    <property type="entry name" value="RmlC_Cupin_sf"/>
</dbReference>
<keyword evidence="8" id="KW-1185">Reference proteome</keyword>
<feature type="domain" description="Mannose-6-phosphate isomerase cupin" evidence="6">
    <location>
        <begin position="259"/>
        <end position="330"/>
    </location>
</feature>
<evidence type="ECO:0000259" key="6">
    <source>
        <dbReference type="Pfam" id="PF21621"/>
    </source>
</evidence>
<dbReference type="Gene3D" id="2.60.120.10">
    <property type="entry name" value="Jelly Rolls"/>
    <property type="match status" value="2"/>
</dbReference>
<evidence type="ECO:0000313" key="7">
    <source>
        <dbReference type="EMBL" id="MFC4666854.1"/>
    </source>
</evidence>
<organism evidence="7 8">
    <name type="scientific">Falsiporphyromonas endometrii</name>
    <dbReference type="NCBI Taxonomy" id="1387297"/>
    <lineage>
        <taxon>Bacteria</taxon>
        <taxon>Pseudomonadati</taxon>
        <taxon>Bacteroidota</taxon>
        <taxon>Bacteroidia</taxon>
        <taxon>Bacteroidales</taxon>
        <taxon>Porphyromonadaceae</taxon>
        <taxon>Falsiporphyromonas</taxon>
    </lineage>
</organism>
<protein>
    <recommendedName>
        <fullName evidence="3">Phosphohexomutase</fullName>
    </recommendedName>
    <alternativeName>
        <fullName evidence="4">Phosphomannose isomerase</fullName>
    </alternativeName>
</protein>
<keyword evidence="7" id="KW-0687">Ribonucleoprotein</keyword>
<dbReference type="PANTHER" id="PTHR42742:SF3">
    <property type="entry name" value="FRUCTOKINASE"/>
    <property type="match status" value="1"/>
</dbReference>
<dbReference type="CDD" id="cd07010">
    <property type="entry name" value="cupin_PMI_type_I_N_bac"/>
    <property type="match status" value="1"/>
</dbReference>
<dbReference type="EMBL" id="JBHSGO010000217">
    <property type="protein sequence ID" value="MFC4666854.1"/>
    <property type="molecule type" value="Genomic_DNA"/>
</dbReference>